<dbReference type="InterPro" id="IPR011990">
    <property type="entry name" value="TPR-like_helical_dom_sf"/>
</dbReference>
<evidence type="ECO:0000256" key="1">
    <source>
        <dbReference type="SAM" id="MobiDB-lite"/>
    </source>
</evidence>
<evidence type="ECO:0008006" key="4">
    <source>
        <dbReference type="Google" id="ProtNLM"/>
    </source>
</evidence>
<evidence type="ECO:0000313" key="2">
    <source>
        <dbReference type="EMBL" id="MDK3020924.1"/>
    </source>
</evidence>
<dbReference type="Proteomes" id="UP001243757">
    <property type="component" value="Unassembled WGS sequence"/>
</dbReference>
<dbReference type="RefSeq" id="WP_284483398.1">
    <property type="nucleotide sequence ID" value="NZ_JASNJD010000040.1"/>
</dbReference>
<accession>A0ABT7F983</accession>
<feature type="region of interest" description="Disordered" evidence="1">
    <location>
        <begin position="138"/>
        <end position="174"/>
    </location>
</feature>
<gene>
    <name evidence="2" type="ORF">QO033_24880</name>
</gene>
<evidence type="ECO:0000313" key="3">
    <source>
        <dbReference type="Proteomes" id="UP001243757"/>
    </source>
</evidence>
<feature type="region of interest" description="Disordered" evidence="1">
    <location>
        <begin position="1"/>
        <end position="27"/>
    </location>
</feature>
<organism evidence="2 3">
    <name type="scientific">Pseudodonghicola flavimaris</name>
    <dbReference type="NCBI Taxonomy" id="3050036"/>
    <lineage>
        <taxon>Bacteria</taxon>
        <taxon>Pseudomonadati</taxon>
        <taxon>Pseudomonadota</taxon>
        <taxon>Alphaproteobacteria</taxon>
        <taxon>Rhodobacterales</taxon>
        <taxon>Paracoccaceae</taxon>
        <taxon>Pseudodonghicola</taxon>
    </lineage>
</organism>
<proteinExistence type="predicted"/>
<reference evidence="2 3" key="1">
    <citation type="submission" date="2023-05" db="EMBL/GenBank/DDBJ databases">
        <title>Pseudodonghicola sp. nov.</title>
        <authorList>
            <person name="Huang J."/>
        </authorList>
    </citation>
    <scope>NUCLEOTIDE SEQUENCE [LARGE SCALE GENOMIC DNA]</scope>
    <source>
        <strain evidence="2 3">IC7</strain>
    </source>
</reference>
<protein>
    <recommendedName>
        <fullName evidence="4">Sulfotransferase domain-containing protein</fullName>
    </recommendedName>
</protein>
<feature type="compositionally biased region" description="Basic and acidic residues" evidence="1">
    <location>
        <begin position="148"/>
        <end position="157"/>
    </location>
</feature>
<dbReference type="EMBL" id="JASNJD010000040">
    <property type="protein sequence ID" value="MDK3020924.1"/>
    <property type="molecule type" value="Genomic_DNA"/>
</dbReference>
<sequence>MTETDQRSAAGTRRTGKTAPPPAAADDGLFRERTLFDIARQAWDRADWPALAALASQPLEDDPERMRLALLVAAGLAQTGSPEGARRHAKLALDWGGSPRLLAQVLISGAYNSLGRAALVLGHETEATQYFEAALAPASRADTPSDAGRNRQAEERANLSQARGPATGARRATGPAPRIAAGLEPFHSHLPDWRAGKDLPYLIETKSLPRSGLHYLKSSFEAILGDRFSFCEWYQEPGCCRQHPCVVSKFALGTAAADNHPVRMVKSHDFALTDPAYAPPPGVLRLVLVRDPLMILTSWWALDELERHSDLLATRGIRMEKIYFLHEKNILKAAHEEIEKNFRPVPPGRVDQWLQQKSEYISGFLNKWCADPHEQVSVLHYDKLPKFISKFVKDRKDVFSEKERKSAARLQSDTQHSFHPRSSAFHSGVRQITETLLDQKAAFQAACDRIRDNDRSGTL</sequence>
<dbReference type="Gene3D" id="1.25.40.10">
    <property type="entry name" value="Tetratricopeptide repeat domain"/>
    <property type="match status" value="1"/>
</dbReference>
<keyword evidence="3" id="KW-1185">Reference proteome</keyword>
<name>A0ABT7F983_9RHOB</name>
<feature type="region of interest" description="Disordered" evidence="1">
    <location>
        <begin position="404"/>
        <end position="424"/>
    </location>
</feature>
<comment type="caution">
    <text evidence="2">The sequence shown here is derived from an EMBL/GenBank/DDBJ whole genome shotgun (WGS) entry which is preliminary data.</text>
</comment>
<feature type="compositionally biased region" description="Low complexity" evidence="1">
    <location>
        <begin position="162"/>
        <end position="174"/>
    </location>
</feature>
<dbReference type="SUPFAM" id="SSF48452">
    <property type="entry name" value="TPR-like"/>
    <property type="match status" value="1"/>
</dbReference>